<dbReference type="InterPro" id="IPR050297">
    <property type="entry name" value="LipidA_mod_glycosyltrf_83"/>
</dbReference>
<evidence type="ECO:0000256" key="8">
    <source>
        <dbReference type="SAM" id="Phobius"/>
    </source>
</evidence>
<keyword evidence="6 8" id="KW-1133">Transmembrane helix</keyword>
<dbReference type="PANTHER" id="PTHR33908:SF11">
    <property type="entry name" value="MEMBRANE PROTEIN"/>
    <property type="match status" value="1"/>
</dbReference>
<feature type="transmembrane region" description="Helical" evidence="8">
    <location>
        <begin position="302"/>
        <end position="319"/>
    </location>
</feature>
<feature type="transmembrane region" description="Helical" evidence="8">
    <location>
        <begin position="279"/>
        <end position="296"/>
    </location>
</feature>
<evidence type="ECO:0000256" key="2">
    <source>
        <dbReference type="ARBA" id="ARBA00022475"/>
    </source>
</evidence>
<evidence type="ECO:0000259" key="9">
    <source>
        <dbReference type="Pfam" id="PF13231"/>
    </source>
</evidence>
<gene>
    <name evidence="10" type="ORF">ATL51_1833</name>
</gene>
<evidence type="ECO:0000256" key="1">
    <source>
        <dbReference type="ARBA" id="ARBA00004651"/>
    </source>
</evidence>
<feature type="transmembrane region" description="Helical" evidence="8">
    <location>
        <begin position="159"/>
        <end position="191"/>
    </location>
</feature>
<feature type="transmembrane region" description="Helical" evidence="8">
    <location>
        <begin position="203"/>
        <end position="222"/>
    </location>
</feature>
<dbReference type="AlphaFoldDB" id="A0AA44UMK0"/>
<feature type="transmembrane region" description="Helical" evidence="8">
    <location>
        <begin position="242"/>
        <end position="272"/>
    </location>
</feature>
<organism evidence="10 11">
    <name type="scientific">Pseudonocardia alni</name>
    <name type="common">Amycolata alni</name>
    <dbReference type="NCBI Taxonomy" id="33907"/>
    <lineage>
        <taxon>Bacteria</taxon>
        <taxon>Bacillati</taxon>
        <taxon>Actinomycetota</taxon>
        <taxon>Actinomycetes</taxon>
        <taxon>Pseudonocardiales</taxon>
        <taxon>Pseudonocardiaceae</taxon>
        <taxon>Pseudonocardia</taxon>
    </lineage>
</organism>
<dbReference type="InterPro" id="IPR038731">
    <property type="entry name" value="RgtA/B/C-like"/>
</dbReference>
<protein>
    <submittedName>
        <fullName evidence="10">Dolichyl-phosphate-mannose-protein mannosyltransferase</fullName>
    </submittedName>
</protein>
<accession>A0AA44UMK0</accession>
<evidence type="ECO:0000256" key="3">
    <source>
        <dbReference type="ARBA" id="ARBA00022676"/>
    </source>
</evidence>
<keyword evidence="7 8" id="KW-0472">Membrane</keyword>
<evidence type="ECO:0000256" key="5">
    <source>
        <dbReference type="ARBA" id="ARBA00022692"/>
    </source>
</evidence>
<dbReference type="GO" id="GO:0009103">
    <property type="term" value="P:lipopolysaccharide biosynthetic process"/>
    <property type="evidence" value="ECO:0007669"/>
    <property type="project" value="UniProtKB-ARBA"/>
</dbReference>
<feature type="transmembrane region" description="Helical" evidence="8">
    <location>
        <begin position="80"/>
        <end position="101"/>
    </location>
</feature>
<evidence type="ECO:0000313" key="11">
    <source>
        <dbReference type="Proteomes" id="UP000232453"/>
    </source>
</evidence>
<keyword evidence="2" id="KW-1003">Cell membrane</keyword>
<dbReference type="GO" id="GO:0005886">
    <property type="term" value="C:plasma membrane"/>
    <property type="evidence" value="ECO:0007669"/>
    <property type="project" value="UniProtKB-SubCell"/>
</dbReference>
<evidence type="ECO:0000313" key="10">
    <source>
        <dbReference type="EMBL" id="PKB30178.1"/>
    </source>
</evidence>
<feature type="transmembrane region" description="Helical" evidence="8">
    <location>
        <begin position="331"/>
        <end position="353"/>
    </location>
</feature>
<feature type="transmembrane region" description="Helical" evidence="8">
    <location>
        <begin position="12"/>
        <end position="35"/>
    </location>
</feature>
<dbReference type="EMBL" id="PHUJ01000003">
    <property type="protein sequence ID" value="PKB30178.1"/>
    <property type="molecule type" value="Genomic_DNA"/>
</dbReference>
<dbReference type="GO" id="GO:0016763">
    <property type="term" value="F:pentosyltransferase activity"/>
    <property type="evidence" value="ECO:0007669"/>
    <property type="project" value="TreeGrafter"/>
</dbReference>
<comment type="subcellular location">
    <subcellularLocation>
        <location evidence="1">Cell membrane</location>
        <topology evidence="1">Multi-pass membrane protein</topology>
    </subcellularLocation>
</comment>
<evidence type="ECO:0000256" key="7">
    <source>
        <dbReference type="ARBA" id="ARBA00023136"/>
    </source>
</evidence>
<dbReference type="Pfam" id="PF13231">
    <property type="entry name" value="PMT_2"/>
    <property type="match status" value="1"/>
</dbReference>
<proteinExistence type="predicted"/>
<keyword evidence="5 8" id="KW-0812">Transmembrane</keyword>
<dbReference type="PANTHER" id="PTHR33908">
    <property type="entry name" value="MANNOSYLTRANSFERASE YKCB-RELATED"/>
    <property type="match status" value="1"/>
</dbReference>
<reference evidence="10 11" key="1">
    <citation type="submission" date="2017-11" db="EMBL/GenBank/DDBJ databases">
        <title>Sequencing the genomes of 1000 actinobacteria strains.</title>
        <authorList>
            <person name="Klenk H.-P."/>
        </authorList>
    </citation>
    <scope>NUCLEOTIDE SEQUENCE [LARGE SCALE GENOMIC DNA]</scope>
    <source>
        <strain evidence="10 11">DSM 44104</strain>
    </source>
</reference>
<dbReference type="Proteomes" id="UP000232453">
    <property type="component" value="Unassembled WGS sequence"/>
</dbReference>
<name>A0AA44UMK0_PSEA5</name>
<evidence type="ECO:0000256" key="4">
    <source>
        <dbReference type="ARBA" id="ARBA00022679"/>
    </source>
</evidence>
<keyword evidence="3 10" id="KW-0328">Glycosyltransferase</keyword>
<sequence>MRRDFVTGPVHRFAAIPVAVTAGIVAVVHLTLAAVPRSWLDEDLMLAIGRHHLDIGAVDQPPLTPLLARLADTLAPGSQLVLAVPAVLATTAAVVLTALVARELGGDARAQTLAALGQATSIAAAQFGHWLTPYTLEPALWTAFLWLLLRRHRTGDDRLLLAAGLVAGVAAQTRFQVFALGAALVLALLAVGPRNLLVRRATWAGAGIALLVAAPTLVWQAAHGWPQLGMATAVAQENTAIYGHPVVVAAHGLAVTGPLTLGLAVSGLLALLRDPQWRPLRYLAVAYLLLFIAVLVSAGRHYYLTPIYPVLGAVGAVALQRRRERRGPRRAWPVVTAGAVLATAGAASSVLLASPAFAAPLATTTAATWSALPDEDRARTALVAVPYVHAALLDAAPPDLGLPAVHGTNRAYGWFPPPPDTSDAMLLVGSPDLFRPYFTSARPLRTVTASTPLGTYGGLVEENTTIWLLEDRTVTWQQMWSELRDLSVIGR</sequence>
<comment type="caution">
    <text evidence="10">The sequence shown here is derived from an EMBL/GenBank/DDBJ whole genome shotgun (WGS) entry which is preliminary data.</text>
</comment>
<feature type="domain" description="Glycosyltransferase RgtA/B/C/D-like" evidence="9">
    <location>
        <begin position="59"/>
        <end position="219"/>
    </location>
</feature>
<evidence type="ECO:0000256" key="6">
    <source>
        <dbReference type="ARBA" id="ARBA00022989"/>
    </source>
</evidence>
<keyword evidence="4" id="KW-0808">Transferase</keyword>